<protein>
    <submittedName>
        <fullName evidence="1">Uncharacterized protein</fullName>
    </submittedName>
</protein>
<sequence>MLYVLHCMQTHYACGARTSTPLIVHQKRDEPEQFYKKIQSG</sequence>
<evidence type="ECO:0000313" key="1">
    <source>
        <dbReference type="EMBL" id="CCX05625.1"/>
    </source>
</evidence>
<reference evidence="1 2" key="1">
    <citation type="journal article" date="2013" name="PLoS Genet.">
        <title>The genome and development-dependent transcriptomes of Pyronema confluens: a window into fungal evolution.</title>
        <authorList>
            <person name="Traeger S."/>
            <person name="Altegoer F."/>
            <person name="Freitag M."/>
            <person name="Gabaldon T."/>
            <person name="Kempken F."/>
            <person name="Kumar A."/>
            <person name="Marcet-Houben M."/>
            <person name="Poggeler S."/>
            <person name="Stajich J.E."/>
            <person name="Nowrousian M."/>
        </authorList>
    </citation>
    <scope>NUCLEOTIDE SEQUENCE [LARGE SCALE GENOMIC DNA]</scope>
    <source>
        <strain evidence="2">CBS 100304</strain>
        <tissue evidence="1">Vegetative mycelium</tissue>
    </source>
</reference>
<dbReference type="AlphaFoldDB" id="U4L6H4"/>
<name>U4L6H4_PYROM</name>
<proteinExistence type="predicted"/>
<organism evidence="1 2">
    <name type="scientific">Pyronema omphalodes (strain CBS 100304)</name>
    <name type="common">Pyronema confluens</name>
    <dbReference type="NCBI Taxonomy" id="1076935"/>
    <lineage>
        <taxon>Eukaryota</taxon>
        <taxon>Fungi</taxon>
        <taxon>Dikarya</taxon>
        <taxon>Ascomycota</taxon>
        <taxon>Pezizomycotina</taxon>
        <taxon>Pezizomycetes</taxon>
        <taxon>Pezizales</taxon>
        <taxon>Pyronemataceae</taxon>
        <taxon>Pyronema</taxon>
    </lineage>
</organism>
<keyword evidence="2" id="KW-1185">Reference proteome</keyword>
<evidence type="ECO:0000313" key="2">
    <source>
        <dbReference type="Proteomes" id="UP000018144"/>
    </source>
</evidence>
<dbReference type="EMBL" id="HF935262">
    <property type="protein sequence ID" value="CCX05625.1"/>
    <property type="molecule type" value="Genomic_DNA"/>
</dbReference>
<gene>
    <name evidence="1" type="ORF">PCON_05212</name>
</gene>
<dbReference type="Proteomes" id="UP000018144">
    <property type="component" value="Unassembled WGS sequence"/>
</dbReference>
<accession>U4L6H4</accession>